<gene>
    <name evidence="6" type="ORF">NAEGRDRAFT_80200</name>
</gene>
<comment type="subcellular location">
    <subcellularLocation>
        <location evidence="1">Membrane</location>
        <topology evidence="1">Multi-pass membrane protein</topology>
    </subcellularLocation>
</comment>
<evidence type="ECO:0000256" key="4">
    <source>
        <dbReference type="ARBA" id="ARBA00023136"/>
    </source>
</evidence>
<evidence type="ECO:0000313" key="7">
    <source>
        <dbReference type="Proteomes" id="UP000006671"/>
    </source>
</evidence>
<dbReference type="PANTHER" id="PTHR23291:SF112">
    <property type="entry name" value="GROWTH HORMONE-INDUCIBLE TRANSMEMBRANE PROTEIN"/>
    <property type="match status" value="1"/>
</dbReference>
<dbReference type="InterPro" id="IPR006214">
    <property type="entry name" value="Bax_inhibitor_1-related"/>
</dbReference>
<dbReference type="OMA" id="TLMWSER"/>
<feature type="transmembrane region" description="Helical" evidence="5">
    <location>
        <begin position="198"/>
        <end position="218"/>
    </location>
</feature>
<feature type="transmembrane region" description="Helical" evidence="5">
    <location>
        <begin position="230"/>
        <end position="253"/>
    </location>
</feature>
<dbReference type="Pfam" id="PF01027">
    <property type="entry name" value="Bax1-I"/>
    <property type="match status" value="1"/>
</dbReference>
<evidence type="ECO:0000256" key="1">
    <source>
        <dbReference type="ARBA" id="ARBA00004141"/>
    </source>
</evidence>
<name>D2VJJ1_NAEGR</name>
<dbReference type="PANTHER" id="PTHR23291">
    <property type="entry name" value="BAX INHIBITOR-RELATED"/>
    <property type="match status" value="1"/>
</dbReference>
<dbReference type="STRING" id="5762.D2VJJ1"/>
<dbReference type="GO" id="GO:0005743">
    <property type="term" value="C:mitochondrial inner membrane"/>
    <property type="evidence" value="ECO:0007669"/>
    <property type="project" value="TreeGrafter"/>
</dbReference>
<feature type="transmembrane region" description="Helical" evidence="5">
    <location>
        <begin position="175"/>
        <end position="192"/>
    </location>
</feature>
<keyword evidence="7" id="KW-1185">Reference proteome</keyword>
<dbReference type="RefSeq" id="XP_002675698.1">
    <property type="nucleotide sequence ID" value="XM_002675652.1"/>
</dbReference>
<comment type="similarity">
    <text evidence="5">Belongs to the BI1 family.</text>
</comment>
<evidence type="ECO:0000313" key="6">
    <source>
        <dbReference type="EMBL" id="EFC42954.1"/>
    </source>
</evidence>
<reference evidence="6 7" key="1">
    <citation type="journal article" date="2010" name="Cell">
        <title>The genome of Naegleria gruberi illuminates early eukaryotic versatility.</title>
        <authorList>
            <person name="Fritz-Laylin L.K."/>
            <person name="Prochnik S.E."/>
            <person name="Ginger M.L."/>
            <person name="Dacks J.B."/>
            <person name="Carpenter M.L."/>
            <person name="Field M.C."/>
            <person name="Kuo A."/>
            <person name="Paredez A."/>
            <person name="Chapman J."/>
            <person name="Pham J."/>
            <person name="Shu S."/>
            <person name="Neupane R."/>
            <person name="Cipriano M."/>
            <person name="Mancuso J."/>
            <person name="Tu H."/>
            <person name="Salamov A."/>
            <person name="Lindquist E."/>
            <person name="Shapiro H."/>
            <person name="Lucas S."/>
            <person name="Grigoriev I.V."/>
            <person name="Cande W.Z."/>
            <person name="Fulton C."/>
            <person name="Rokhsar D.S."/>
            <person name="Dawson S.C."/>
        </authorList>
    </citation>
    <scope>NUCLEOTIDE SEQUENCE [LARGE SCALE GENOMIC DNA]</scope>
    <source>
        <strain evidence="6 7">NEG-M</strain>
    </source>
</reference>
<dbReference type="KEGG" id="ngr:NAEGRDRAFT_80200"/>
<dbReference type="EMBL" id="GG738876">
    <property type="protein sequence ID" value="EFC42954.1"/>
    <property type="molecule type" value="Genomic_DNA"/>
</dbReference>
<accession>D2VJJ1</accession>
<dbReference type="GeneID" id="8853022"/>
<evidence type="ECO:0000256" key="5">
    <source>
        <dbReference type="RuleBase" id="RU004379"/>
    </source>
</evidence>
<dbReference type="OrthoDB" id="1277691at2759"/>
<keyword evidence="2 5" id="KW-0812">Transmembrane</keyword>
<feature type="transmembrane region" description="Helical" evidence="5">
    <location>
        <begin position="114"/>
        <end position="137"/>
    </location>
</feature>
<dbReference type="VEuPathDB" id="AmoebaDB:NAEGRDRAFT_80200"/>
<evidence type="ECO:0000256" key="2">
    <source>
        <dbReference type="ARBA" id="ARBA00022692"/>
    </source>
</evidence>
<organism evidence="7">
    <name type="scientific">Naegleria gruberi</name>
    <name type="common">Amoeba</name>
    <dbReference type="NCBI Taxonomy" id="5762"/>
    <lineage>
        <taxon>Eukaryota</taxon>
        <taxon>Discoba</taxon>
        <taxon>Heterolobosea</taxon>
        <taxon>Tetramitia</taxon>
        <taxon>Eutetramitia</taxon>
        <taxon>Vahlkampfiidae</taxon>
        <taxon>Naegleria</taxon>
    </lineage>
</organism>
<evidence type="ECO:0000256" key="3">
    <source>
        <dbReference type="ARBA" id="ARBA00022989"/>
    </source>
</evidence>
<keyword evidence="4 5" id="KW-0472">Membrane</keyword>
<dbReference type="Proteomes" id="UP000006671">
    <property type="component" value="Unassembled WGS sequence"/>
</dbReference>
<proteinExistence type="inferred from homology"/>
<feature type="transmembrane region" description="Helical" evidence="5">
    <location>
        <begin position="143"/>
        <end position="163"/>
    </location>
</feature>
<feature type="transmembrane region" description="Helical" evidence="5">
    <location>
        <begin position="259"/>
        <end position="278"/>
    </location>
</feature>
<dbReference type="eggNOG" id="KOG1630">
    <property type="taxonomic scope" value="Eukaryota"/>
</dbReference>
<protein>
    <submittedName>
        <fullName evidence="6">Uncharacterized protein</fullName>
    </submittedName>
</protein>
<sequence length="340" mass="37346">MFRNFRRYASSSSASFNARLNPAGHKMLNNSVRTFSGTASSSTFSPLVKTLVTGGLLIGTGYLLNKTMNEPTQAIGRYGNTSELAQQRLVQPDMARTGLNPIVQQYMSGTYKYVALNVALTTLFAVGAYKSGLVFRILNMNPWMHLLVFGGGMIGTNMITRSLDINTNSALKHTMLTAFNGIVGLSLCYVGLMYRPEIIMRAALYTAGIFGALSYVAINAEQDKFLSMGGPLLAGLAVVFLSSLAPLVLPATMTRTLQATEAIALYGGLLLFGMFILYETQKVRMKGENYKNYVESETMRGTPNHMIQKPDYINSSISLYMDMVNIFVRLLYILGGNNRK</sequence>
<dbReference type="InParanoid" id="D2VJJ1"/>
<keyword evidence="3 5" id="KW-1133">Transmembrane helix</keyword>
<dbReference type="AlphaFoldDB" id="D2VJJ1"/>